<feature type="active site" description="Charge relay system" evidence="6">
    <location>
        <position position="764"/>
    </location>
</feature>
<evidence type="ECO:0000259" key="9">
    <source>
        <dbReference type="Pfam" id="PF18425"/>
    </source>
</evidence>
<dbReference type="Gene3D" id="3.30.70.2980">
    <property type="match status" value="1"/>
</dbReference>
<dbReference type="InterPro" id="IPR034045">
    <property type="entry name" value="Pep_S8_CspA-like"/>
</dbReference>
<dbReference type="InterPro" id="IPR023827">
    <property type="entry name" value="Peptidase_S8_Asp-AS"/>
</dbReference>
<dbReference type="InterPro" id="IPR015500">
    <property type="entry name" value="Peptidase_S8_subtilisin-rel"/>
</dbReference>
<dbReference type="GO" id="GO:0006508">
    <property type="term" value="P:proteolysis"/>
    <property type="evidence" value="ECO:0007669"/>
    <property type="project" value="UniProtKB-KW"/>
</dbReference>
<keyword evidence="4 6" id="KW-0720">Serine protease</keyword>
<dbReference type="Pfam" id="PF18425">
    <property type="entry name" value="CspB_prodomain"/>
    <property type="match status" value="1"/>
</dbReference>
<protein>
    <submittedName>
        <fullName evidence="10">S8 family serine peptidase</fullName>
    </submittedName>
</protein>
<evidence type="ECO:0000256" key="2">
    <source>
        <dbReference type="ARBA" id="ARBA00022670"/>
    </source>
</evidence>
<sequence length="1174" mass="129657">MKGNFRGNYREYNRKNSDAYLNMLSNMNPTVKSKLLTYYLGSDNNTIELIVLIGSNNEKVKASVENIGGSFDDLGYGFGIIKISVDKLDDVLKIEEIQYAELPKSLYTSYNPSNKASCINEVWSSANLSGEGTVVGFIDSGIDYSHKAFLNSNGDSTRIEYIYDLNTDKEWNKSDINSWIKGNGTGDEPSKDEFGHGTHVAGIACGSGEGGNRYKGAAYESSIIMVKMTREGELQNAQSTQLMRGIKYVIDKTKVLNKPLVLSLSYSTNNGAHDGRSLLELYISTIASLERISFVCAAGNMGDKGLHKGGNLKDSTKIDVSVGGGERGLIINLYRDFFQELTINIKNPSGEVTGDIKINKRFITRDIGDGEIFIYRDEANPFNLKGAIIISLIPREYVQIGQWTITLMKDDFESESYSMWLPISEGLSDKTKFLEPTLEDTLGIPATVENIISVGSYNYITNVISSFSGRGKLNCEVKPEIVAPGEEILSSYPGGGYNSLSGTSMSAPLVAGACALLMEWGMVKGNDSYMYGERVKYYLIRGARKKRIDVNYPNNKWGYGTLCLSDSLKIAIKEGRRTMRVTGLGNQKFGKIFTKEDYENYIVEYEDGFMESMEKIEYASALKLDNQRAIISVRKGYLEQLLKEVEAILFVEKSCIYTLNATSPIDAANISEFHENPYLPLRGYGVLVGIVDTGIDYLHDEFIYEDDTSKIVSIWDQEGVGDNTPDIIGFGREFKRVQIDEAIQAKRKNENPYLIVDSKDTIGHGTNIAGIIGARGKDENLVGAAPDCELVVVKVKRAKKSLLESKGIAESKIAYDSVDIILGIKYVIDVAKKLGKPLVVILPMGTNSGAHDGSSLIERYIDEISKVRGVAVVTGTGNNGDTNTHTSGKFENQGEIKNIELKVGKNQRNLDLQIWGRKPDKLSVGLISPSGELIEKIPAKLMETEEVKFVFEGSTVFITYYFPEEKTGDELIEISIKDIRPGIWQIRLFCDFIIDGNYDIWLPQKELLEEGTEFLNPSPYITCTVPSTARRIINCSAYNQNNNSILSESGRGYTRDGRVAPNVTAGGIKVVTTATGGGSITISGSSAASAVLAGAVTLLLEWGIVLGNDKTMYSTKIKTYLIRGTNRRKGDIYPNEVWGYGMLNLKGVFENIRGLQSRDGLLVRIPNEIYRKIK</sequence>
<keyword evidence="3 6" id="KW-0378">Hydrolase</keyword>
<dbReference type="PROSITE" id="PS00138">
    <property type="entry name" value="SUBTILASE_SER"/>
    <property type="match status" value="1"/>
</dbReference>
<feature type="domain" description="Peptidase S8/S53" evidence="8">
    <location>
        <begin position="684"/>
        <end position="1141"/>
    </location>
</feature>
<evidence type="ECO:0000256" key="7">
    <source>
        <dbReference type="RuleBase" id="RU003355"/>
    </source>
</evidence>
<dbReference type="PANTHER" id="PTHR43806:SF11">
    <property type="entry name" value="CEREVISIN-RELATED"/>
    <property type="match status" value="1"/>
</dbReference>
<gene>
    <name evidence="10" type="ORF">KDK92_20330</name>
</gene>
<feature type="active site" description="Charge relay system" evidence="5 6">
    <location>
        <position position="504"/>
    </location>
</feature>
<keyword evidence="11" id="KW-1185">Reference proteome</keyword>
<proteinExistence type="inferred from homology"/>
<organism evidence="10 11">
    <name type="scientific">Oceanirhabdus seepicola</name>
    <dbReference type="NCBI Taxonomy" id="2828781"/>
    <lineage>
        <taxon>Bacteria</taxon>
        <taxon>Bacillati</taxon>
        <taxon>Bacillota</taxon>
        <taxon>Clostridia</taxon>
        <taxon>Eubacteriales</taxon>
        <taxon>Clostridiaceae</taxon>
        <taxon>Oceanirhabdus</taxon>
    </lineage>
</organism>
<dbReference type="Gene3D" id="2.60.120.1290">
    <property type="match status" value="2"/>
</dbReference>
<dbReference type="Proteomes" id="UP001056429">
    <property type="component" value="Unassembled WGS sequence"/>
</dbReference>
<dbReference type="InterPro" id="IPR041365">
    <property type="entry name" value="CspB_prodomain"/>
</dbReference>
<feature type="domain" description="Peptidase S8/S53" evidence="8">
    <location>
        <begin position="439"/>
        <end position="560"/>
    </location>
</feature>
<dbReference type="SUPFAM" id="SSF52743">
    <property type="entry name" value="Subtilisin-like"/>
    <property type="match status" value="2"/>
</dbReference>
<reference evidence="10" key="1">
    <citation type="journal article" date="2021" name="mSystems">
        <title>Bacteria and Archaea Synergistically Convert Glycine Betaine to Biogenic Methane in the Formosa Cold Seep of the South China Sea.</title>
        <authorList>
            <person name="Li L."/>
            <person name="Zhang W."/>
            <person name="Zhang S."/>
            <person name="Song L."/>
            <person name="Sun Q."/>
            <person name="Zhang H."/>
            <person name="Xiang H."/>
            <person name="Dong X."/>
        </authorList>
    </citation>
    <scope>NUCLEOTIDE SEQUENCE</scope>
    <source>
        <strain evidence="10">ZWT</strain>
    </source>
</reference>
<dbReference type="GO" id="GO:0004252">
    <property type="term" value="F:serine-type endopeptidase activity"/>
    <property type="evidence" value="ECO:0007669"/>
    <property type="project" value="UniProtKB-UniRule"/>
</dbReference>
<dbReference type="Pfam" id="PF00082">
    <property type="entry name" value="Peptidase_S8"/>
    <property type="match status" value="3"/>
</dbReference>
<dbReference type="RefSeq" id="WP_250861236.1">
    <property type="nucleotide sequence ID" value="NZ_JAGSOJ010000005.1"/>
</dbReference>
<evidence type="ECO:0000256" key="6">
    <source>
        <dbReference type="PROSITE-ProRule" id="PRU01240"/>
    </source>
</evidence>
<evidence type="ECO:0000256" key="4">
    <source>
        <dbReference type="ARBA" id="ARBA00022825"/>
    </source>
</evidence>
<dbReference type="PROSITE" id="PS51892">
    <property type="entry name" value="SUBTILASE"/>
    <property type="match status" value="2"/>
</dbReference>
<feature type="active site" description="Charge relay system" evidence="5 6">
    <location>
        <position position="139"/>
    </location>
</feature>
<dbReference type="Gene3D" id="3.40.50.200">
    <property type="entry name" value="Peptidase S8/S53 domain"/>
    <property type="match status" value="2"/>
</dbReference>
<evidence type="ECO:0000313" key="10">
    <source>
        <dbReference type="EMBL" id="MCM1992082.1"/>
    </source>
</evidence>
<dbReference type="CDD" id="cd07478">
    <property type="entry name" value="Peptidases_S8_CspA-like"/>
    <property type="match status" value="2"/>
</dbReference>
<keyword evidence="2 6" id="KW-0645">Protease</keyword>
<dbReference type="InterPro" id="IPR023828">
    <property type="entry name" value="Peptidase_S8_Ser-AS"/>
</dbReference>
<name>A0A9J6P5J0_9CLOT</name>
<dbReference type="AlphaFoldDB" id="A0A9J6P5J0"/>
<feature type="active site" description="Charge relay system" evidence="6">
    <location>
        <position position="692"/>
    </location>
</feature>
<dbReference type="InterPro" id="IPR036852">
    <property type="entry name" value="Peptidase_S8/S53_dom_sf"/>
</dbReference>
<evidence type="ECO:0000259" key="8">
    <source>
        <dbReference type="Pfam" id="PF00082"/>
    </source>
</evidence>
<dbReference type="PRINTS" id="PR00723">
    <property type="entry name" value="SUBTILISIN"/>
</dbReference>
<accession>A0A9J6P5J0</accession>
<evidence type="ECO:0000256" key="3">
    <source>
        <dbReference type="ARBA" id="ARBA00022801"/>
    </source>
</evidence>
<dbReference type="PANTHER" id="PTHR43806">
    <property type="entry name" value="PEPTIDASE S8"/>
    <property type="match status" value="1"/>
</dbReference>
<feature type="domain" description="Csp protease B prodomain" evidence="9">
    <location>
        <begin position="16"/>
        <end position="104"/>
    </location>
</feature>
<feature type="active site" description="Charge relay system" evidence="5 6">
    <location>
        <position position="196"/>
    </location>
</feature>
<dbReference type="EMBL" id="JAGSOJ010000005">
    <property type="protein sequence ID" value="MCM1992082.1"/>
    <property type="molecule type" value="Genomic_DNA"/>
</dbReference>
<evidence type="ECO:0000256" key="5">
    <source>
        <dbReference type="PIRSR" id="PIRSR615500-1"/>
    </source>
</evidence>
<dbReference type="InterPro" id="IPR000209">
    <property type="entry name" value="Peptidase_S8/S53_dom"/>
</dbReference>
<dbReference type="PROSITE" id="PS00137">
    <property type="entry name" value="SUBTILASE_HIS"/>
    <property type="match status" value="2"/>
</dbReference>
<evidence type="ECO:0000313" key="11">
    <source>
        <dbReference type="Proteomes" id="UP001056429"/>
    </source>
</evidence>
<dbReference type="InterPro" id="IPR050131">
    <property type="entry name" value="Peptidase_S8_subtilisin-like"/>
</dbReference>
<comment type="similarity">
    <text evidence="1 6 7">Belongs to the peptidase S8 family.</text>
</comment>
<reference evidence="10" key="2">
    <citation type="submission" date="2021-04" db="EMBL/GenBank/DDBJ databases">
        <authorList>
            <person name="Dong X."/>
        </authorList>
    </citation>
    <scope>NUCLEOTIDE SEQUENCE</scope>
    <source>
        <strain evidence="10">ZWT</strain>
    </source>
</reference>
<comment type="caution">
    <text evidence="10">The sequence shown here is derived from an EMBL/GenBank/DDBJ whole genome shotgun (WGS) entry which is preliminary data.</text>
</comment>
<dbReference type="PROSITE" id="PS00136">
    <property type="entry name" value="SUBTILASE_ASP"/>
    <property type="match status" value="2"/>
</dbReference>
<feature type="domain" description="Peptidase S8/S53" evidence="8">
    <location>
        <begin position="130"/>
        <end position="302"/>
    </location>
</feature>
<dbReference type="InterPro" id="IPR022398">
    <property type="entry name" value="Peptidase_S8_His-AS"/>
</dbReference>
<evidence type="ECO:0000256" key="1">
    <source>
        <dbReference type="ARBA" id="ARBA00011073"/>
    </source>
</evidence>
<feature type="active site" description="Charge relay system" evidence="6">
    <location>
        <position position="1086"/>
    </location>
</feature>